<keyword evidence="2" id="KW-1185">Reference proteome</keyword>
<evidence type="ECO:0000313" key="2">
    <source>
        <dbReference type="Proteomes" id="UP000502035"/>
    </source>
</evidence>
<protein>
    <submittedName>
        <fullName evidence="1">Uncharacterized protein</fullName>
    </submittedName>
</protein>
<gene>
    <name evidence="1" type="ORF">G7071_00305</name>
</gene>
<dbReference type="KEGG" id="npi:G7071_00305"/>
<organism evidence="1 2">
    <name type="scientific">Nocardioides piscis</name>
    <dbReference type="NCBI Taxonomy" id="2714938"/>
    <lineage>
        <taxon>Bacteria</taxon>
        <taxon>Bacillati</taxon>
        <taxon>Actinomycetota</taxon>
        <taxon>Actinomycetes</taxon>
        <taxon>Propionibacteriales</taxon>
        <taxon>Nocardioidaceae</taxon>
        <taxon>Nocardioides</taxon>
    </lineage>
</organism>
<dbReference type="RefSeq" id="WP_166313625.1">
    <property type="nucleotide sequence ID" value="NZ_CP049866.1"/>
</dbReference>
<proteinExistence type="predicted"/>
<dbReference type="EMBL" id="CP049866">
    <property type="protein sequence ID" value="QIK74109.1"/>
    <property type="molecule type" value="Genomic_DNA"/>
</dbReference>
<dbReference type="AlphaFoldDB" id="A0A6G7YBK7"/>
<dbReference type="Proteomes" id="UP000502035">
    <property type="component" value="Chromosome"/>
</dbReference>
<reference evidence="1 2" key="1">
    <citation type="submission" date="2020-03" db="EMBL/GenBank/DDBJ databases">
        <title>Nocardioides sp. nov., isolated from fish.</title>
        <authorList>
            <person name="Hyun D.-W."/>
            <person name="Bae J.-W."/>
        </authorList>
    </citation>
    <scope>NUCLEOTIDE SEQUENCE [LARGE SCALE GENOMIC DNA]</scope>
    <source>
        <strain evidence="1 2">HDW12A</strain>
    </source>
</reference>
<accession>A0A6G7YBK7</accession>
<name>A0A6G7YBK7_9ACTN</name>
<sequence>MARPDLRALERLVVGRARTEALRDGPWCVDVFWTMEVAPLLGVLIPAGEWRELADGYLRRTVETYAGCRSCGFQHSTAWAEEAPG</sequence>
<evidence type="ECO:0000313" key="1">
    <source>
        <dbReference type="EMBL" id="QIK74109.1"/>
    </source>
</evidence>